<accession>A0AA97PJP8</accession>
<name>A0AA97PJP8_PYRO3</name>
<gene>
    <name evidence="1" type="ORF">OOU_Y34scaffold00610g8</name>
</gene>
<organism evidence="1">
    <name type="scientific">Pyricularia oryzae (strain Y34)</name>
    <name type="common">Rice blast fungus</name>
    <name type="synonym">Magnaporthe oryzae</name>
    <dbReference type="NCBI Taxonomy" id="1143189"/>
    <lineage>
        <taxon>Eukaryota</taxon>
        <taxon>Fungi</taxon>
        <taxon>Dikarya</taxon>
        <taxon>Ascomycota</taxon>
        <taxon>Pezizomycotina</taxon>
        <taxon>Sordariomycetes</taxon>
        <taxon>Sordariomycetidae</taxon>
        <taxon>Magnaporthales</taxon>
        <taxon>Pyriculariaceae</taxon>
        <taxon>Pyricularia</taxon>
    </lineage>
</organism>
<sequence>MARLNVGWRRSHCQQITIVLGSSDENGESRMLRLTTECTGFERICICSHSADAGQAVSTRAWDFSELLGGCSRGQGQMRVGGSWGVSCMYGLFNRRTRQVAYGLWNTLREPSIERGSPSTHDFFSVFNRPDKGMGRGTYPAGV</sequence>
<protein>
    <submittedName>
        <fullName evidence="1">Uncharacterized protein</fullName>
    </submittedName>
</protein>
<evidence type="ECO:0000313" key="1">
    <source>
        <dbReference type="EMBL" id="ELQ37171.1"/>
    </source>
</evidence>
<dbReference type="AlphaFoldDB" id="A0AA97PJP8"/>
<proteinExistence type="predicted"/>
<dbReference type="EMBL" id="JH793413">
    <property type="protein sequence ID" value="ELQ37171.1"/>
    <property type="molecule type" value="Genomic_DNA"/>
</dbReference>
<dbReference type="Proteomes" id="UP000011086">
    <property type="component" value="Unassembled WGS sequence"/>
</dbReference>
<reference evidence="1" key="1">
    <citation type="journal article" date="2012" name="PLoS Genet.">
        <title>Comparative analysis of the genomes of two field isolates of the rice blast fungus Magnaporthe oryzae.</title>
        <authorList>
            <person name="Xue M."/>
            <person name="Yang J."/>
            <person name="Li Z."/>
            <person name="Hu S."/>
            <person name="Yao N."/>
            <person name="Dean R.A."/>
            <person name="Zhao W."/>
            <person name="Shen M."/>
            <person name="Zhang H."/>
            <person name="Li C."/>
            <person name="Liu L."/>
            <person name="Cao L."/>
            <person name="Xu X."/>
            <person name="Xing Y."/>
            <person name="Hsiang T."/>
            <person name="Zhang Z."/>
            <person name="Xu J.R."/>
            <person name="Peng Y.L."/>
        </authorList>
    </citation>
    <scope>NUCLEOTIDE SEQUENCE</scope>
    <source>
        <strain evidence="1">Y34</strain>
    </source>
</reference>